<dbReference type="OrthoDB" id="276744at2759"/>
<sequence length="147" mass="16180">MRSSVQFWAPRYQKDKELLREGAVEATKMFWGLEHLSYEKRLWELGLLSPERGRDLVSAYKRLKGICQECGAKLISAVPSDKARSNGHQLKQKVSPQHEEELPYTEGGRAVTRLPSEVSLSGDVPNPPGQVPVSPALGASALAGNLD</sequence>
<dbReference type="EMBL" id="QRBI01000107">
    <property type="protein sequence ID" value="RMC11905.1"/>
    <property type="molecule type" value="Genomic_DNA"/>
</dbReference>
<feature type="compositionally biased region" description="Polar residues" evidence="1">
    <location>
        <begin position="86"/>
        <end position="95"/>
    </location>
</feature>
<dbReference type="AlphaFoldDB" id="A0A3M0KFT2"/>
<keyword evidence="3" id="KW-1185">Reference proteome</keyword>
<evidence type="ECO:0000313" key="3">
    <source>
        <dbReference type="Proteomes" id="UP000269221"/>
    </source>
</evidence>
<evidence type="ECO:0000313" key="2">
    <source>
        <dbReference type="EMBL" id="RMC11905.1"/>
    </source>
</evidence>
<accession>A0A3M0KFT2</accession>
<feature type="region of interest" description="Disordered" evidence="1">
    <location>
        <begin position="80"/>
        <end position="147"/>
    </location>
</feature>
<dbReference type="STRING" id="333673.A0A3M0KFT2"/>
<gene>
    <name evidence="2" type="ORF">DUI87_11032</name>
</gene>
<reference evidence="2 3" key="1">
    <citation type="submission" date="2018-07" db="EMBL/GenBank/DDBJ databases">
        <title>A high quality draft genome assembly of the barn swallow (H. rustica rustica).</title>
        <authorList>
            <person name="Formenti G."/>
            <person name="Chiara M."/>
            <person name="Poveda L."/>
            <person name="Francoijs K.-J."/>
            <person name="Bonisoli-Alquati A."/>
            <person name="Canova L."/>
            <person name="Gianfranceschi L."/>
            <person name="Horner D.S."/>
            <person name="Saino N."/>
        </authorList>
    </citation>
    <scope>NUCLEOTIDE SEQUENCE [LARGE SCALE GENOMIC DNA]</scope>
    <source>
        <strain evidence="2">Chelidonia</strain>
        <tissue evidence="2">Blood</tissue>
    </source>
</reference>
<organism evidence="2 3">
    <name type="scientific">Hirundo rustica rustica</name>
    <dbReference type="NCBI Taxonomy" id="333673"/>
    <lineage>
        <taxon>Eukaryota</taxon>
        <taxon>Metazoa</taxon>
        <taxon>Chordata</taxon>
        <taxon>Craniata</taxon>
        <taxon>Vertebrata</taxon>
        <taxon>Euteleostomi</taxon>
        <taxon>Archelosauria</taxon>
        <taxon>Archosauria</taxon>
        <taxon>Dinosauria</taxon>
        <taxon>Saurischia</taxon>
        <taxon>Theropoda</taxon>
        <taxon>Coelurosauria</taxon>
        <taxon>Aves</taxon>
        <taxon>Neognathae</taxon>
        <taxon>Neoaves</taxon>
        <taxon>Telluraves</taxon>
        <taxon>Australaves</taxon>
        <taxon>Passeriformes</taxon>
        <taxon>Sylvioidea</taxon>
        <taxon>Hirundinidae</taxon>
        <taxon>Hirundo</taxon>
    </lineage>
</organism>
<evidence type="ECO:0000256" key="1">
    <source>
        <dbReference type="SAM" id="MobiDB-lite"/>
    </source>
</evidence>
<dbReference type="Proteomes" id="UP000269221">
    <property type="component" value="Unassembled WGS sequence"/>
</dbReference>
<proteinExistence type="predicted"/>
<name>A0A3M0KFT2_HIRRU</name>
<comment type="caution">
    <text evidence="2">The sequence shown here is derived from an EMBL/GenBank/DDBJ whole genome shotgun (WGS) entry which is preliminary data.</text>
</comment>
<protein>
    <submittedName>
        <fullName evidence="2">Uncharacterized protein</fullName>
    </submittedName>
</protein>